<protein>
    <submittedName>
        <fullName evidence="3">Uncharacterized protein</fullName>
    </submittedName>
</protein>
<evidence type="ECO:0000256" key="2">
    <source>
        <dbReference type="SAM" id="Phobius"/>
    </source>
</evidence>
<keyword evidence="2" id="KW-0472">Membrane</keyword>
<accession>E8UWY1</accession>
<dbReference type="eggNOG" id="ENOG50334XB">
    <property type="taxonomic scope" value="Bacteria"/>
</dbReference>
<gene>
    <name evidence="3" type="ordered locus">AciPR4_1037</name>
</gene>
<feature type="region of interest" description="Disordered" evidence="1">
    <location>
        <begin position="1"/>
        <end position="37"/>
    </location>
</feature>
<dbReference type="Proteomes" id="UP000006844">
    <property type="component" value="Chromosome"/>
</dbReference>
<reference evidence="3 4" key="1">
    <citation type="journal article" date="2012" name="Stand. Genomic Sci.">
        <title>Complete genome sequence of Terriglobus saanensis type strain SP1PR4(T), an Acidobacteria from tundra soil.</title>
        <authorList>
            <person name="Rawat S.R."/>
            <person name="Mannisto M.K."/>
            <person name="Starovoytov V."/>
            <person name="Goodwin L."/>
            <person name="Nolan M."/>
            <person name="Hauser L."/>
            <person name="Land M."/>
            <person name="Davenport K.W."/>
            <person name="Woyke T."/>
            <person name="Haggblom M.M."/>
        </authorList>
    </citation>
    <scope>NUCLEOTIDE SEQUENCE</scope>
    <source>
        <strain evidence="4">ATCC BAA-1853 / DSM 23119 / SP1PR4</strain>
    </source>
</reference>
<dbReference type="STRING" id="401053.AciPR4_1037"/>
<sequence>MSAAQSNSVPGPSLVPANDLTLTSTAPPPPGTNPPPSRFLLFTQEWLDLQNYIQLALSMPITQGDFNAKYGDFPATDKGLIDGAVGAMKDVSKLSDVFGSPVTIKSKIISDPQYLLTQTPPAEIYGNIVWLANQISNTASTFSYTLANLAPLIGPDAGTPAVRAANLRAILDGPGGLASSAALMQQQTSNLMTKLLTFDGNITAANTQILNYVGSGSSLLQKANTMIGTMTDDINNNLQPAADNAYKLWRDYTIAAVTTSVGIMILSFGLAWPVAVGLGVGLGVAAALEKKAYNDLMDQIATERGQIQQKTNLVTDLSGFNGKIGLVAPALGTFKSSLETVEGTFNTAALNLAFIANNFSDAQLADYSWVMQTLKIGDAQSKWQAISATTQQYTSNSLVTYNFSTNYGQKIA</sequence>
<evidence type="ECO:0000313" key="4">
    <source>
        <dbReference type="Proteomes" id="UP000006844"/>
    </source>
</evidence>
<evidence type="ECO:0000256" key="1">
    <source>
        <dbReference type="SAM" id="MobiDB-lite"/>
    </source>
</evidence>
<feature type="compositionally biased region" description="Polar residues" evidence="1">
    <location>
        <begin position="1"/>
        <end position="10"/>
    </location>
</feature>
<name>E8UWY1_TERSS</name>
<dbReference type="EMBL" id="CP002467">
    <property type="protein sequence ID" value="ADV81868.1"/>
    <property type="molecule type" value="Genomic_DNA"/>
</dbReference>
<dbReference type="SUPFAM" id="SSF58100">
    <property type="entry name" value="Bacterial hemolysins"/>
    <property type="match status" value="1"/>
</dbReference>
<keyword evidence="4" id="KW-1185">Reference proteome</keyword>
<dbReference type="KEGG" id="tsa:AciPR4_1037"/>
<keyword evidence="2" id="KW-1133">Transmembrane helix</keyword>
<feature type="compositionally biased region" description="Pro residues" evidence="1">
    <location>
        <begin position="26"/>
        <end position="37"/>
    </location>
</feature>
<organism evidence="3 4">
    <name type="scientific">Terriglobus saanensis (strain ATCC BAA-1853 / DSM 23119 / SP1PR4)</name>
    <dbReference type="NCBI Taxonomy" id="401053"/>
    <lineage>
        <taxon>Bacteria</taxon>
        <taxon>Pseudomonadati</taxon>
        <taxon>Acidobacteriota</taxon>
        <taxon>Terriglobia</taxon>
        <taxon>Terriglobales</taxon>
        <taxon>Acidobacteriaceae</taxon>
        <taxon>Terriglobus</taxon>
    </lineage>
</organism>
<dbReference type="HOGENOM" id="CLU_667170_0_0_0"/>
<dbReference type="Gene3D" id="1.20.1170.10">
    <property type="match status" value="1"/>
</dbReference>
<feature type="transmembrane region" description="Helical" evidence="2">
    <location>
        <begin position="263"/>
        <end position="288"/>
    </location>
</feature>
<dbReference type="OrthoDB" id="129245at2"/>
<dbReference type="AlphaFoldDB" id="E8UWY1"/>
<dbReference type="CDD" id="cd22656">
    <property type="entry name" value="ClyA_Cry6Aa-like"/>
    <property type="match status" value="1"/>
</dbReference>
<evidence type="ECO:0000313" key="3">
    <source>
        <dbReference type="EMBL" id="ADV81868.1"/>
    </source>
</evidence>
<dbReference type="RefSeq" id="WP_013567601.1">
    <property type="nucleotide sequence ID" value="NC_014963.1"/>
</dbReference>
<keyword evidence="2" id="KW-0812">Transmembrane</keyword>
<proteinExistence type="predicted"/>